<protein>
    <recommendedName>
        <fullName evidence="4">Tape measure domain-containing protein</fullName>
    </recommendedName>
</protein>
<keyword evidence="1" id="KW-0812">Transmembrane</keyword>
<reference evidence="2 3" key="1">
    <citation type="journal article" date="2023" name="Chemosphere">
        <title>Whole genome analysis of Flavobacterium aziz-sancarii sp. nov., isolated from Ardley Island (Antarctica), revealed a rich resistome and bioremediation potential.</title>
        <authorList>
            <person name="Otur C."/>
            <person name="Okay S."/>
            <person name="Kurt-Kizildogan A."/>
        </authorList>
    </citation>
    <scope>NUCLEOTIDE SEQUENCE [LARGE SCALE GENOMIC DNA]</scope>
    <source>
        <strain evidence="2 3">AC</strain>
    </source>
</reference>
<dbReference type="EMBL" id="JAMZNK010000004">
    <property type="protein sequence ID" value="MDA6068639.1"/>
    <property type="molecule type" value="Genomic_DNA"/>
</dbReference>
<dbReference type="Proteomes" id="UP001212170">
    <property type="component" value="Unassembled WGS sequence"/>
</dbReference>
<accession>A0ABT4W7Y2</accession>
<proteinExistence type="predicted"/>
<comment type="caution">
    <text evidence="2">The sequence shown here is derived from an EMBL/GenBank/DDBJ whole genome shotgun (WGS) entry which is preliminary data.</text>
</comment>
<keyword evidence="3" id="KW-1185">Reference proteome</keyword>
<evidence type="ECO:0000313" key="2">
    <source>
        <dbReference type="EMBL" id="MDA6068639.1"/>
    </source>
</evidence>
<feature type="transmembrane region" description="Helical" evidence="1">
    <location>
        <begin position="345"/>
        <end position="365"/>
    </location>
</feature>
<feature type="transmembrane region" description="Helical" evidence="1">
    <location>
        <begin position="371"/>
        <end position="391"/>
    </location>
</feature>
<evidence type="ECO:0008006" key="4">
    <source>
        <dbReference type="Google" id="ProtNLM"/>
    </source>
</evidence>
<evidence type="ECO:0000256" key="1">
    <source>
        <dbReference type="SAM" id="Phobius"/>
    </source>
</evidence>
<organism evidence="2 3">
    <name type="scientific">Flavobacterium azizsancarii</name>
    <dbReference type="NCBI Taxonomy" id="2961580"/>
    <lineage>
        <taxon>Bacteria</taxon>
        <taxon>Pseudomonadati</taxon>
        <taxon>Bacteroidota</taxon>
        <taxon>Flavobacteriia</taxon>
        <taxon>Flavobacteriales</taxon>
        <taxon>Flavobacteriaceae</taxon>
        <taxon>Flavobacterium</taxon>
    </lineage>
</organism>
<name>A0ABT4W7Y2_9FLAO</name>
<keyword evidence="1" id="KW-0472">Membrane</keyword>
<sequence>MNAYTFIVNLKNYASNALNQIAASVGQTANNVRGLNNNLNQVQATSSSLSNTLTKLKSVIASVFALTAVWSFTNKVIEARSEYEKFNAVLINTFQSDKVGAAALTMLNDFAAKTPFALNELTGSFVKLVNRGVLPTQDELTKLGDLASSQGKGFDQLTEAMLDAQTGEFERLKEFGIKASKSGDMVKLSFKGVTKEVKNNSDAITDALLQYGQMKGVAGSMEAISQTLGGKISNLGDQWNTFLVAVGGESGEIFTGALTILSFGLAFLSDNLSYISEWFSILFEMIKPVVIALSEFLRVAFGVNDASNALGIFGNVMIGVLVVVNWLTVGLTTIIDILSPFAREIMVLTAAWWLWNNAIGIFNALMLVNPVTWIVLGIMALIMVIGMVTKYTSGWGESWKHTVNGAKFLWQTFTDSAKYQFTSVVNNLMIGIDKIKLGWYKFKEAVGMGDSTDNQKMIAQINGDVEARKRAITDGYKKMVDSASKAKNEFSQVGIKVDTNGIKKDFQALKDRFSNAGAQKKGGTSAYDDYLTKNKGLAAGARKDQDSKAKKDTIVSGGSKMTHITINIQKLQDDTKIFVESTEKGIESLGEKVQEMLLRAVNSVNQMQTD</sequence>
<feature type="transmembrane region" description="Helical" evidence="1">
    <location>
        <begin position="313"/>
        <end position="338"/>
    </location>
</feature>
<evidence type="ECO:0000313" key="3">
    <source>
        <dbReference type="Proteomes" id="UP001212170"/>
    </source>
</evidence>
<feature type="transmembrane region" description="Helical" evidence="1">
    <location>
        <begin position="281"/>
        <end position="301"/>
    </location>
</feature>
<dbReference type="RefSeq" id="WP_271334507.1">
    <property type="nucleotide sequence ID" value="NZ_JAMZNK010000004.1"/>
</dbReference>
<gene>
    <name evidence="2" type="ORF">NJT12_03310</name>
</gene>
<keyword evidence="1" id="KW-1133">Transmembrane helix</keyword>